<dbReference type="ExpressionAtlas" id="R7WAA9">
    <property type="expression patterns" value="baseline"/>
</dbReference>
<dbReference type="InterPro" id="IPR036047">
    <property type="entry name" value="F-box-like_dom_sf"/>
</dbReference>
<feature type="region of interest" description="Disordered" evidence="1">
    <location>
        <begin position="1"/>
        <end position="32"/>
    </location>
</feature>
<dbReference type="InterPro" id="IPR055357">
    <property type="entry name" value="LRR_At1g61320_AtMIF1"/>
</dbReference>
<feature type="compositionally biased region" description="Basic residues" evidence="1">
    <location>
        <begin position="1"/>
        <end position="11"/>
    </location>
</feature>
<dbReference type="PANTHER" id="PTHR32153">
    <property type="entry name" value="OJ000223_09.16 PROTEIN"/>
    <property type="match status" value="1"/>
</dbReference>
<organism evidence="2">
    <name type="scientific">Aegilops tauschii</name>
    <name type="common">Tausch's goatgrass</name>
    <name type="synonym">Aegilops squarrosa</name>
    <dbReference type="NCBI Taxonomy" id="37682"/>
    <lineage>
        <taxon>Eukaryota</taxon>
        <taxon>Viridiplantae</taxon>
        <taxon>Streptophyta</taxon>
        <taxon>Embryophyta</taxon>
        <taxon>Tracheophyta</taxon>
        <taxon>Spermatophyta</taxon>
        <taxon>Magnoliopsida</taxon>
        <taxon>Liliopsida</taxon>
        <taxon>Poales</taxon>
        <taxon>Poaceae</taxon>
        <taxon>BOP clade</taxon>
        <taxon>Pooideae</taxon>
        <taxon>Triticodae</taxon>
        <taxon>Triticeae</taxon>
        <taxon>Triticinae</taxon>
        <taxon>Aegilops</taxon>
    </lineage>
</organism>
<dbReference type="InterPro" id="IPR001810">
    <property type="entry name" value="F-box_dom"/>
</dbReference>
<proteinExistence type="predicted"/>
<name>R7WAA9_AEGTA</name>
<reference evidence="2" key="1">
    <citation type="submission" date="2015-06" db="UniProtKB">
        <authorList>
            <consortium name="EnsemblPlants"/>
        </authorList>
    </citation>
    <scope>IDENTIFICATION</scope>
</reference>
<dbReference type="EnsemblPlants" id="EMT16040">
    <property type="protein sequence ID" value="EMT16040"/>
    <property type="gene ID" value="F775_20258"/>
</dbReference>
<dbReference type="SUPFAM" id="SSF52047">
    <property type="entry name" value="RNI-like"/>
    <property type="match status" value="1"/>
</dbReference>
<evidence type="ECO:0000313" key="2">
    <source>
        <dbReference type="EnsemblPlants" id="EMT16040"/>
    </source>
</evidence>
<dbReference type="PROSITE" id="PS50181">
    <property type="entry name" value="FBOX"/>
    <property type="match status" value="1"/>
</dbReference>
<dbReference type="Gene3D" id="3.80.10.10">
    <property type="entry name" value="Ribonuclease Inhibitor"/>
    <property type="match status" value="1"/>
</dbReference>
<accession>R7WAA9</accession>
<protein>
    <submittedName>
        <fullName evidence="2">Uncharacterized protein</fullName>
    </submittedName>
</protein>
<dbReference type="Pfam" id="PF23622">
    <property type="entry name" value="LRR_At1g61320_AtMIF1"/>
    <property type="match status" value="1"/>
</dbReference>
<evidence type="ECO:0000256" key="1">
    <source>
        <dbReference type="SAM" id="MobiDB-lite"/>
    </source>
</evidence>
<dbReference type="AlphaFoldDB" id="R7WAA9"/>
<dbReference type="InterPro" id="IPR044997">
    <property type="entry name" value="F-box_plant"/>
</dbReference>
<sequence length="531" mass="59915">MTKKRRHRRRNVNASQEATHNKDTAGSEEDGDRLSKLPNDLLLNILERVDTLDAVRACVLSKRMLKLPAMLSQFFLSCSSIPGHHVRTRVYDVSEFVRTNTVVAHVADNILSTRSPEITISKLKIRFILMQPDCYIIGKSVARAMATQKVGTAEFEIVTEKIHLKCSPADLLAMRSSSMTFRCLSSMRFGELDIPNILSTCKLLDSLRLSHCDSGMNSLLQLEHAQLTELEVDYGKFEIVELTCLPKLQRVSYKRWFYSEKDPLLFGFVPHLSKPRLAKSGSLSTRTVVLSQLLGNVPSISDLHLDFESEKIWVLPESPELLRPVLSKLQLVILDNLPEGCDLAWTMFILEAAPSLKELCITVWDHWCNMLMRDKEFRERNGYCEKVDVEWKPHAPDFKHKNLVKLTIYGFQPDDIFVGFISCVMEHAVNMAEICLHDTKFSAADAHTAPPTAAVMVSWKDGETSSEEFVSPFLNSHAEESYVPHTIVDPEWCGIVAGGPMCSHNMPVQRGVVFQGVSTGRRFYGCANEVN</sequence>
<dbReference type="SUPFAM" id="SSF81383">
    <property type="entry name" value="F-box domain"/>
    <property type="match status" value="1"/>
</dbReference>
<dbReference type="Pfam" id="PF00646">
    <property type="entry name" value="F-box"/>
    <property type="match status" value="1"/>
</dbReference>
<dbReference type="InterPro" id="IPR032675">
    <property type="entry name" value="LRR_dom_sf"/>
</dbReference>